<evidence type="ECO:0000313" key="13">
    <source>
        <dbReference type="Proteomes" id="UP001438292"/>
    </source>
</evidence>
<evidence type="ECO:0000256" key="8">
    <source>
        <dbReference type="ARBA" id="ARBA00023237"/>
    </source>
</evidence>
<evidence type="ECO:0000256" key="10">
    <source>
        <dbReference type="RuleBase" id="RU364102"/>
    </source>
</evidence>
<keyword evidence="7 10" id="KW-0564">Palmitate</keyword>
<dbReference type="InterPro" id="IPR003282">
    <property type="entry name" value="T3SS_SctJ"/>
</dbReference>
<dbReference type="RefSeq" id="WP_346196381.1">
    <property type="nucleotide sequence ID" value="NZ_JBDJHV010000080.1"/>
</dbReference>
<keyword evidence="8 10" id="KW-0998">Cell outer membrane</keyword>
<keyword evidence="4 10" id="KW-0732">Signal</keyword>
<evidence type="ECO:0000256" key="2">
    <source>
        <dbReference type="ARBA" id="ARBA00009509"/>
    </source>
</evidence>
<feature type="transmembrane region" description="Helical" evidence="10">
    <location>
        <begin position="209"/>
        <end position="231"/>
    </location>
</feature>
<dbReference type="Gene3D" id="3.30.300.30">
    <property type="match status" value="1"/>
</dbReference>
<evidence type="ECO:0000256" key="1">
    <source>
        <dbReference type="ARBA" id="ARBA00004459"/>
    </source>
</evidence>
<reference evidence="12 13" key="1">
    <citation type="submission" date="2024-05" db="EMBL/GenBank/DDBJ databases">
        <authorList>
            <person name="De Oliveira J.P."/>
            <person name="Noriler S.A."/>
            <person name="De Oliveira A.G."/>
            <person name="Sipoli D.S."/>
        </authorList>
    </citation>
    <scope>NUCLEOTIDE SEQUENCE [LARGE SCALE GENOMIC DNA]</scope>
    <source>
        <strain evidence="12 13">LABIM186</strain>
    </source>
</reference>
<evidence type="ECO:0000256" key="4">
    <source>
        <dbReference type="ARBA" id="ARBA00022729"/>
    </source>
</evidence>
<name>A0ABV0HCA6_9NEIS</name>
<dbReference type="PRINTS" id="PR01338">
    <property type="entry name" value="TYPE3OMKPROT"/>
</dbReference>
<keyword evidence="5" id="KW-0653">Protein transport</keyword>
<proteinExistence type="inferred from homology"/>
<dbReference type="InterPro" id="IPR006182">
    <property type="entry name" value="FliF_N_dom"/>
</dbReference>
<organism evidence="12 13">
    <name type="scientific">Chromobacterium piscinae</name>
    <dbReference type="NCBI Taxonomy" id="686831"/>
    <lineage>
        <taxon>Bacteria</taxon>
        <taxon>Pseudomonadati</taxon>
        <taxon>Pseudomonadota</taxon>
        <taxon>Betaproteobacteria</taxon>
        <taxon>Neisseriales</taxon>
        <taxon>Chromobacteriaceae</taxon>
        <taxon>Chromobacterium</taxon>
    </lineage>
</organism>
<comment type="caution">
    <text evidence="12">The sequence shown here is derived from an EMBL/GenBank/DDBJ whole genome shotgun (WGS) entry which is preliminary data.</text>
</comment>
<evidence type="ECO:0000256" key="6">
    <source>
        <dbReference type="ARBA" id="ARBA00023136"/>
    </source>
</evidence>
<comment type="subcellular location">
    <subcellularLocation>
        <location evidence="1">Cell outer membrane</location>
        <topology evidence="1">Lipid-anchor</topology>
    </subcellularLocation>
</comment>
<evidence type="ECO:0000259" key="11">
    <source>
        <dbReference type="Pfam" id="PF01514"/>
    </source>
</evidence>
<dbReference type="NCBIfam" id="TIGR02544">
    <property type="entry name" value="III_secr_YscJ"/>
    <property type="match status" value="1"/>
</dbReference>
<evidence type="ECO:0000256" key="9">
    <source>
        <dbReference type="ARBA" id="ARBA00023288"/>
    </source>
</evidence>
<protein>
    <recommendedName>
        <fullName evidence="10">Lipoprotein</fullName>
    </recommendedName>
</protein>
<comment type="similarity">
    <text evidence="2 10">Belongs to the YscJ lipoprotein family.</text>
</comment>
<keyword evidence="6 10" id="KW-0472">Membrane</keyword>
<dbReference type="PANTHER" id="PTHR30046">
    <property type="entry name" value="FLAGELLAR M-RING PROTEIN"/>
    <property type="match status" value="1"/>
</dbReference>
<gene>
    <name evidence="12" type="ORF">ABH309_25120</name>
</gene>
<keyword evidence="10" id="KW-1133">Transmembrane helix</keyword>
<evidence type="ECO:0000256" key="5">
    <source>
        <dbReference type="ARBA" id="ARBA00022927"/>
    </source>
</evidence>
<keyword evidence="13" id="KW-1185">Reference proteome</keyword>
<dbReference type="Gene3D" id="3.30.70.1530">
    <property type="entry name" value="Hypothetical protein rpa1041"/>
    <property type="match status" value="1"/>
</dbReference>
<sequence length="246" mass="27169">MMHKVILAAMFFLTLAGCKRQELLKGLDQLQSNEVIAVLQRHNIKTEKVDQGKAGFSIIVAPADFPVAVDWLKTYDLPSRPRVEIAQLFPADSLVASPRAEKARLYSAIEQRLEQSLDTMSGILSVRVHVSYDIDAGDSGRPMRPASVAVLAVHEADFDPTLLISDIKRFLKNSLSEVAYENISVVLSKRTPELYRAPLAADADRIAQWTWISGVAAGVTVLLAAGIAVLWRLGRLPLHRKEPQHV</sequence>
<evidence type="ECO:0000256" key="7">
    <source>
        <dbReference type="ARBA" id="ARBA00023139"/>
    </source>
</evidence>
<keyword evidence="9 10" id="KW-0449">Lipoprotein</keyword>
<dbReference type="Pfam" id="PF01514">
    <property type="entry name" value="YscJ_FliF"/>
    <property type="match status" value="1"/>
</dbReference>
<dbReference type="NCBIfam" id="NF011852">
    <property type="entry name" value="PRK15324.1"/>
    <property type="match status" value="1"/>
</dbReference>
<evidence type="ECO:0000313" key="12">
    <source>
        <dbReference type="EMBL" id="MEO3957728.1"/>
    </source>
</evidence>
<dbReference type="InterPro" id="IPR043427">
    <property type="entry name" value="YscJ/FliF"/>
</dbReference>
<dbReference type="InterPro" id="IPR045851">
    <property type="entry name" value="AMP-bd_C_sf"/>
</dbReference>
<dbReference type="PANTHER" id="PTHR30046:SF3">
    <property type="entry name" value="SECRETION SYSTEM APPARATUS LIPOPROTEIN SSAJ"/>
    <property type="match status" value="1"/>
</dbReference>
<dbReference type="Proteomes" id="UP001438292">
    <property type="component" value="Unassembled WGS sequence"/>
</dbReference>
<dbReference type="EMBL" id="JBDQQU010000410">
    <property type="protein sequence ID" value="MEO3957728.1"/>
    <property type="molecule type" value="Genomic_DNA"/>
</dbReference>
<feature type="domain" description="Flagellar M-ring N-terminal" evidence="11">
    <location>
        <begin position="19"/>
        <end position="187"/>
    </location>
</feature>
<accession>A0ABV0HCA6</accession>
<evidence type="ECO:0000256" key="3">
    <source>
        <dbReference type="ARBA" id="ARBA00022448"/>
    </source>
</evidence>
<dbReference type="PROSITE" id="PS51257">
    <property type="entry name" value="PROKAR_LIPOPROTEIN"/>
    <property type="match status" value="1"/>
</dbReference>
<keyword evidence="10" id="KW-0812">Transmembrane</keyword>
<keyword evidence="3" id="KW-0813">Transport</keyword>